<dbReference type="AlphaFoldDB" id="A0A7S7LWZ2"/>
<dbReference type="RefSeq" id="WP_194371763.1">
    <property type="nucleotide sequence ID" value="NZ_CP054492.1"/>
</dbReference>
<name>A0A7S7LWZ2_9BACT</name>
<dbReference type="EMBL" id="CP054492">
    <property type="protein sequence ID" value="QOY53064.1"/>
    <property type="molecule type" value="Genomic_DNA"/>
</dbReference>
<dbReference type="Proteomes" id="UP000593994">
    <property type="component" value="Chromosome"/>
</dbReference>
<sequence length="173" mass="20298">MKYFNGFSLKNEEYLFKKFINSSEYTTCGFSYGAIKALEHVKQELSCSNRVDTLVLISPAFFQTKNEKFKRLQLLSFTKNTSQYIRQFVDLCFSPHEKKIVEQTSTKKEELEELLNYEWDLQELKIISQKGIKIEVYLGSEDKIIDVCGAREFFLQIATVTYIKNANHFLQIN</sequence>
<evidence type="ECO:0000313" key="1">
    <source>
        <dbReference type="EMBL" id="QOY53064.1"/>
    </source>
</evidence>
<dbReference type="SUPFAM" id="SSF53474">
    <property type="entry name" value="alpha/beta-Hydrolases"/>
    <property type="match status" value="1"/>
</dbReference>
<dbReference type="NCBIfam" id="NF033854">
    <property type="entry name" value="esterase_BioV"/>
    <property type="match status" value="1"/>
</dbReference>
<dbReference type="Gene3D" id="3.40.50.1820">
    <property type="entry name" value="alpha/beta hydrolase"/>
    <property type="match status" value="1"/>
</dbReference>
<gene>
    <name evidence="1" type="primary">bioV</name>
    <name evidence="1" type="ORF">HUE88_05130</name>
</gene>
<evidence type="ECO:0000313" key="2">
    <source>
        <dbReference type="Proteomes" id="UP000593994"/>
    </source>
</evidence>
<accession>A0A7S7LWZ2</accession>
<keyword evidence="2" id="KW-1185">Reference proteome</keyword>
<reference evidence="1 2" key="1">
    <citation type="submission" date="2020-05" db="EMBL/GenBank/DDBJ databases">
        <title>Sulfurimonas marisnigri, sp. nov., and Sulfurimonas baltica, sp. nov., manganese oxide reducing chemolithoautotrophs of the class Epsilonproteobacteria isolated from the pelagic redoxclines of the Black and Baltic Seas and emended description of the genus Sulfurimonas.</title>
        <authorList>
            <person name="Henkel J.V."/>
            <person name="Laudan C."/>
            <person name="Werner J."/>
            <person name="Neu T."/>
            <person name="Plewe S."/>
            <person name="Sproer C."/>
            <person name="Bunk B."/>
            <person name="Schulz-Vogt H.N."/>
        </authorList>
    </citation>
    <scope>NUCLEOTIDE SEQUENCE [LARGE SCALE GENOMIC DNA]</scope>
    <source>
        <strain evidence="1 2">GD2</strain>
    </source>
</reference>
<protein>
    <submittedName>
        <fullName evidence="1">Pimelyl-ACP methyl ester esterase BioV</fullName>
    </submittedName>
</protein>
<organism evidence="1 2">
    <name type="scientific">Candidatus Sulfurimonas baltica</name>
    <dbReference type="NCBI Taxonomy" id="2740404"/>
    <lineage>
        <taxon>Bacteria</taxon>
        <taxon>Pseudomonadati</taxon>
        <taxon>Campylobacterota</taxon>
        <taxon>Epsilonproteobacteria</taxon>
        <taxon>Campylobacterales</taxon>
        <taxon>Sulfurimonadaceae</taxon>
        <taxon>Sulfurimonas</taxon>
    </lineage>
</organism>
<dbReference type="InterPro" id="IPR029058">
    <property type="entry name" value="AB_hydrolase_fold"/>
</dbReference>
<proteinExistence type="predicted"/>
<dbReference type="KEGG" id="sbal:HUE88_05130"/>